<feature type="signal peptide" evidence="1">
    <location>
        <begin position="1"/>
        <end position="22"/>
    </location>
</feature>
<protein>
    <submittedName>
        <fullName evidence="2">Uncharacterized protein</fullName>
    </submittedName>
</protein>
<dbReference type="Proteomes" id="UP000732399">
    <property type="component" value="Unassembled WGS sequence"/>
</dbReference>
<reference evidence="2 3" key="1">
    <citation type="submission" date="2020-03" db="EMBL/GenBank/DDBJ databases">
        <authorList>
            <person name="Wang L."/>
            <person name="He N."/>
            <person name="Li Y."/>
            <person name="Fang Y."/>
            <person name="Zhang F."/>
        </authorList>
    </citation>
    <scope>NUCLEOTIDE SEQUENCE [LARGE SCALE GENOMIC DNA]</scope>
    <source>
        <strain evidence="2 3">36D10-4-7</strain>
    </source>
</reference>
<evidence type="ECO:0000313" key="2">
    <source>
        <dbReference type="EMBL" id="NJR80367.1"/>
    </source>
</evidence>
<feature type="chain" id="PRO_5047229566" evidence="1">
    <location>
        <begin position="23"/>
        <end position="144"/>
    </location>
</feature>
<dbReference type="EMBL" id="JAAVJH010000016">
    <property type="protein sequence ID" value="NJR80367.1"/>
    <property type="molecule type" value="Genomic_DNA"/>
</dbReference>
<keyword evidence="1" id="KW-0732">Signal</keyword>
<gene>
    <name evidence="2" type="ORF">HBH26_17445</name>
</gene>
<proteinExistence type="predicted"/>
<dbReference type="RefSeq" id="WP_168135923.1">
    <property type="nucleotide sequence ID" value="NZ_JAAVJH010000016.1"/>
</dbReference>
<keyword evidence="3" id="KW-1185">Reference proteome</keyword>
<organism evidence="2 3">
    <name type="scientific">Sphingomonas corticis</name>
    <dbReference type="NCBI Taxonomy" id="2722791"/>
    <lineage>
        <taxon>Bacteria</taxon>
        <taxon>Pseudomonadati</taxon>
        <taxon>Pseudomonadota</taxon>
        <taxon>Alphaproteobacteria</taxon>
        <taxon>Sphingomonadales</taxon>
        <taxon>Sphingomonadaceae</taxon>
        <taxon>Sphingomonas</taxon>
    </lineage>
</organism>
<accession>A0ABX1CQY5</accession>
<name>A0ABX1CQY5_9SPHN</name>
<comment type="caution">
    <text evidence="2">The sequence shown here is derived from an EMBL/GenBank/DDBJ whole genome shotgun (WGS) entry which is preliminary data.</text>
</comment>
<evidence type="ECO:0000313" key="3">
    <source>
        <dbReference type="Proteomes" id="UP000732399"/>
    </source>
</evidence>
<evidence type="ECO:0000256" key="1">
    <source>
        <dbReference type="SAM" id="SignalP"/>
    </source>
</evidence>
<sequence>MRRFVPASAAILATPTHSVAFANTLPTLVGEADQRYAEGTKEQRDAIPDRAYDLIEQLKPDRIFVFSRRAWSLWPHYTGSLQNGVLLVDEGGEFDAGSYLHADGEAIAFGFPHPQFTPVEPTKRAVAAALKATVDTLRPTNDHI</sequence>